<feature type="disulfide bond" evidence="4">
    <location>
        <begin position="95"/>
        <end position="109"/>
    </location>
</feature>
<dbReference type="CDD" id="cd00035">
    <property type="entry name" value="ChtBD1"/>
    <property type="match status" value="1"/>
</dbReference>
<dbReference type="SUPFAM" id="SSF57016">
    <property type="entry name" value="Plant lectins/antimicrobial peptides"/>
    <property type="match status" value="2"/>
</dbReference>
<reference evidence="8 9" key="1">
    <citation type="submission" date="2024-02" db="EMBL/GenBank/DDBJ databases">
        <title>de novo genome assembly of Solanum bulbocastanum strain 11H21.</title>
        <authorList>
            <person name="Hosaka A.J."/>
        </authorList>
    </citation>
    <scope>NUCLEOTIDE SEQUENCE [LARGE SCALE GENOMIC DNA]</scope>
    <source>
        <tissue evidence="8">Young leaves</tissue>
    </source>
</reference>
<accession>A0AAN8YKB6</accession>
<evidence type="ECO:0000259" key="7">
    <source>
        <dbReference type="PROSITE" id="PS50941"/>
    </source>
</evidence>
<dbReference type="Gene3D" id="3.30.60.10">
    <property type="entry name" value="Endochitinase-like"/>
    <property type="match status" value="2"/>
</dbReference>
<proteinExistence type="predicted"/>
<evidence type="ECO:0000313" key="8">
    <source>
        <dbReference type="EMBL" id="KAK6795477.1"/>
    </source>
</evidence>
<keyword evidence="9" id="KW-1185">Reference proteome</keyword>
<dbReference type="PANTHER" id="PTHR47849:SF6">
    <property type="entry name" value="CHITIN-BINDING LECTIN 1"/>
    <property type="match status" value="1"/>
</dbReference>
<feature type="disulfide bond" evidence="4">
    <location>
        <begin position="114"/>
        <end position="118"/>
    </location>
</feature>
<gene>
    <name evidence="8" type="ORF">RDI58_008930</name>
</gene>
<feature type="transmembrane region" description="Helical" evidence="5">
    <location>
        <begin position="128"/>
        <end position="147"/>
    </location>
</feature>
<feature type="disulfide bond" evidence="4">
    <location>
        <begin position="52"/>
        <end position="64"/>
    </location>
</feature>
<evidence type="ECO:0000256" key="6">
    <source>
        <dbReference type="SAM" id="SignalP"/>
    </source>
</evidence>
<dbReference type="InterPro" id="IPR018371">
    <property type="entry name" value="Chitin-binding_1_CS"/>
</dbReference>
<feature type="disulfide bond" evidence="4">
    <location>
        <begin position="76"/>
        <end position="80"/>
    </location>
</feature>
<keyword evidence="1 4" id="KW-0147">Chitin-binding</keyword>
<evidence type="ECO:0000256" key="3">
    <source>
        <dbReference type="ARBA" id="ARBA00023157"/>
    </source>
</evidence>
<organism evidence="8 9">
    <name type="scientific">Solanum bulbocastanum</name>
    <name type="common">Wild potato</name>
    <dbReference type="NCBI Taxonomy" id="147425"/>
    <lineage>
        <taxon>Eukaryota</taxon>
        <taxon>Viridiplantae</taxon>
        <taxon>Streptophyta</taxon>
        <taxon>Embryophyta</taxon>
        <taxon>Tracheophyta</taxon>
        <taxon>Spermatophyta</taxon>
        <taxon>Magnoliopsida</taxon>
        <taxon>eudicotyledons</taxon>
        <taxon>Gunneridae</taxon>
        <taxon>Pentapetalae</taxon>
        <taxon>asterids</taxon>
        <taxon>lamiids</taxon>
        <taxon>Solanales</taxon>
        <taxon>Solanaceae</taxon>
        <taxon>Solanoideae</taxon>
        <taxon>Solaneae</taxon>
        <taxon>Solanum</taxon>
    </lineage>
</organism>
<comment type="caution">
    <text evidence="4">Lacks conserved residue(s) required for the propagation of feature annotation.</text>
</comment>
<dbReference type="EMBL" id="JBANQN010000003">
    <property type="protein sequence ID" value="KAK6795477.1"/>
    <property type="molecule type" value="Genomic_DNA"/>
</dbReference>
<dbReference type="PROSITE" id="PS00026">
    <property type="entry name" value="CHIT_BIND_I_1"/>
    <property type="match status" value="1"/>
</dbReference>
<feature type="disulfide bond" evidence="4">
    <location>
        <begin position="90"/>
        <end position="102"/>
    </location>
</feature>
<feature type="signal peptide" evidence="6">
    <location>
        <begin position="1"/>
        <end position="16"/>
    </location>
</feature>
<dbReference type="SMART" id="SM00270">
    <property type="entry name" value="ChtBD1"/>
    <property type="match status" value="2"/>
</dbReference>
<feature type="domain" description="Chitin-binding type-1" evidence="7">
    <location>
        <begin position="84"/>
        <end position="120"/>
    </location>
</feature>
<feature type="domain" description="Chitin-binding type-1" evidence="7">
    <location>
        <begin position="40"/>
        <end position="82"/>
    </location>
</feature>
<dbReference type="InterPro" id="IPR036861">
    <property type="entry name" value="Endochitinase-like_sf"/>
</dbReference>
<evidence type="ECO:0000313" key="9">
    <source>
        <dbReference type="Proteomes" id="UP001371456"/>
    </source>
</evidence>
<feature type="disulfide bond" evidence="4">
    <location>
        <begin position="43"/>
        <end position="58"/>
    </location>
</feature>
<keyword evidence="3 4" id="KW-1015">Disulfide bond</keyword>
<feature type="chain" id="PRO_5042956521" description="Chitin-binding type-1 domain-containing protein" evidence="6">
    <location>
        <begin position="17"/>
        <end position="160"/>
    </location>
</feature>
<comment type="caution">
    <text evidence="8">The sequence shown here is derived from an EMBL/GenBank/DDBJ whole genome shotgun (WGS) entry which is preliminary data.</text>
</comment>
<dbReference type="PROSITE" id="PS50941">
    <property type="entry name" value="CHIT_BIND_I_2"/>
    <property type="match status" value="2"/>
</dbReference>
<dbReference type="Proteomes" id="UP001371456">
    <property type="component" value="Unassembled WGS sequence"/>
</dbReference>
<dbReference type="InterPro" id="IPR001002">
    <property type="entry name" value="Chitin-bd_1"/>
</dbReference>
<dbReference type="Pfam" id="PF00187">
    <property type="entry name" value="Chitin_bind_1"/>
    <property type="match status" value="2"/>
</dbReference>
<sequence length="160" mass="17214">MKLALLVLFLLKLVLANEDELHILPFELPIFGINASTGNQVRCGKQNPGVKCLNGMCCSVYGWCGNTQEHCASGHCESQCCGWQADGRLCSTGECCSNDGKCGTTSKYCAPSNCQSQCETPPASHSSSSPLLVGLFIFLIVVALVFYRRFANSPMFSSLS</sequence>
<evidence type="ECO:0000256" key="1">
    <source>
        <dbReference type="ARBA" id="ARBA00022669"/>
    </source>
</evidence>
<keyword evidence="5" id="KW-1133">Transmembrane helix</keyword>
<evidence type="ECO:0000256" key="2">
    <source>
        <dbReference type="ARBA" id="ARBA00022729"/>
    </source>
</evidence>
<dbReference type="AlphaFoldDB" id="A0AAN8YKB6"/>
<evidence type="ECO:0000256" key="4">
    <source>
        <dbReference type="PROSITE-ProRule" id="PRU00261"/>
    </source>
</evidence>
<evidence type="ECO:0000256" key="5">
    <source>
        <dbReference type="SAM" id="Phobius"/>
    </source>
</evidence>
<feature type="disulfide bond" evidence="4">
    <location>
        <begin position="57"/>
        <end position="71"/>
    </location>
</feature>
<keyword evidence="5" id="KW-0472">Membrane</keyword>
<name>A0AAN8YKB6_SOLBU</name>
<dbReference type="GO" id="GO:0008061">
    <property type="term" value="F:chitin binding"/>
    <property type="evidence" value="ECO:0007669"/>
    <property type="project" value="UniProtKB-UniRule"/>
</dbReference>
<protein>
    <recommendedName>
        <fullName evidence="7">Chitin-binding type-1 domain-containing protein</fullName>
    </recommendedName>
</protein>
<dbReference type="PANTHER" id="PTHR47849">
    <property type="entry name" value="CHITIN-BINDING LECTIN 1"/>
    <property type="match status" value="1"/>
</dbReference>
<keyword evidence="2 6" id="KW-0732">Signal</keyword>
<keyword evidence="5" id="KW-0812">Transmembrane</keyword>